<dbReference type="GO" id="GO:0043139">
    <property type="term" value="F:5'-3' DNA helicase activity"/>
    <property type="evidence" value="ECO:0007669"/>
    <property type="project" value="TreeGrafter"/>
</dbReference>
<reference evidence="9" key="1">
    <citation type="submission" date="2023-06" db="EMBL/GenBank/DDBJ databases">
        <title>Genome-scale phylogeny and comparative genomics of the fungal order Sordariales.</title>
        <authorList>
            <consortium name="Lawrence Berkeley National Laboratory"/>
            <person name="Hensen N."/>
            <person name="Bonometti L."/>
            <person name="Westerberg I."/>
            <person name="Brannstrom I.O."/>
            <person name="Guillou S."/>
            <person name="Cros-Aarteil S."/>
            <person name="Calhoun S."/>
            <person name="Haridas S."/>
            <person name="Kuo A."/>
            <person name="Mondo S."/>
            <person name="Pangilinan J."/>
            <person name="Riley R."/>
            <person name="Labutti K."/>
            <person name="Andreopoulos B."/>
            <person name="Lipzen A."/>
            <person name="Chen C."/>
            <person name="Yanf M."/>
            <person name="Daum C."/>
            <person name="Ng V."/>
            <person name="Clum A."/>
            <person name="Steindorff A."/>
            <person name="Ohm R."/>
            <person name="Martin F."/>
            <person name="Silar P."/>
            <person name="Natvig D."/>
            <person name="Lalanne C."/>
            <person name="Gautier V."/>
            <person name="Ament-Velasquez S.L."/>
            <person name="Kruys A."/>
            <person name="Hutchinson M.I."/>
            <person name="Powell A.J."/>
            <person name="Barry K."/>
            <person name="Miller A.N."/>
            <person name="Grigoriev I.V."/>
            <person name="Debuchy R."/>
            <person name="Gladieux P."/>
            <person name="Thoren M.H."/>
            <person name="Johannesson H."/>
        </authorList>
    </citation>
    <scope>NUCLEOTIDE SEQUENCE</scope>
    <source>
        <strain evidence="9">SMH2532-1</strain>
    </source>
</reference>
<dbReference type="Pfam" id="PF13087">
    <property type="entry name" value="AAA_12"/>
    <property type="match status" value="1"/>
</dbReference>
<dbReference type="InterPro" id="IPR041677">
    <property type="entry name" value="DNA2/NAM7_AAA_11"/>
</dbReference>
<keyword evidence="10" id="KW-1185">Reference proteome</keyword>
<dbReference type="SUPFAM" id="SSF52540">
    <property type="entry name" value="P-loop containing nucleoside triphosphate hydrolases"/>
    <property type="match status" value="1"/>
</dbReference>
<dbReference type="InterPro" id="IPR027417">
    <property type="entry name" value="P-loop_NTPase"/>
</dbReference>
<protein>
    <submittedName>
        <fullName evidence="9">P-loop containing nucleoside triphosphate hydrolase protein</fullName>
    </submittedName>
</protein>
<dbReference type="PANTHER" id="PTHR43788">
    <property type="entry name" value="DNA2/NAM7 HELICASE FAMILY MEMBER"/>
    <property type="match status" value="1"/>
</dbReference>
<dbReference type="GO" id="GO:0016787">
    <property type="term" value="F:hydrolase activity"/>
    <property type="evidence" value="ECO:0007669"/>
    <property type="project" value="UniProtKB-KW"/>
</dbReference>
<dbReference type="InterPro" id="IPR050534">
    <property type="entry name" value="Coronavir_polyprotein_1ab"/>
</dbReference>
<keyword evidence="5" id="KW-0067">ATP-binding</keyword>
<evidence type="ECO:0000256" key="1">
    <source>
        <dbReference type="ARBA" id="ARBA00007913"/>
    </source>
</evidence>
<comment type="similarity">
    <text evidence="1">Belongs to the DNA2/NAM7 helicase family.</text>
</comment>
<name>A0AA39YRL3_9PEZI</name>
<sequence length="795" mass="88998">MGSYYGSSGMLYKFANAEQFAIRHEEATRAEHGLEVAAFQQFNMRKIVFKAWVIKKAGFNSFILRADLGSMEGLIPQPGQSFSLVFVDYGNYHDDSDEDSDYSEPESASAHDKDDKNLAKFSCRVNVDPLELNRQWKGTQEFTLSTRQRHLNKLGRLLKPIHKGGPMPLIAVGRSYSDAVDVRLILHSSELTMNSQLDALRSILDGTASEAGQAAFQYLLKFEKPSRFVNLFQEFPHMENPALVKSQHVKAGLRSIFDSLDKDQTAAFHGLRSLPAGICFVPGGPGAGKTRWSLTMAALAQAGDSPVKVLYLLDINRSADDAADRVQATYNKLGQDKVVIRMRLWPMRGRKKKIGKVTEPDNAEDLDEDQEEPLPRKYLKGSDFTTGFLNEYDQMKMNGGKYQLDQNKAPTLDQKAFELWYNNKGSYPLKKPLKFINNEHRDPEERLGALDRLRRTLICLYDDVISSADFIVATPVAASRHLAGYYKPDLLIFDECGHAHELSTLIALAHFEPKAWFFTGDHRQTEPFVTSTAGYGSQLLISTMERAAVNGAIPHQLLINHRARSGLECLASDLFYRQEMRSERRDDSAVPLSTRHLRAWLQGLINNAPKPQAPVTLLGLDIPRLLVSDERNIPAEQVGTSFWNKAHLGFVVQQVTHLLNDPHFTEPPPDDNADPDAAPAPGSIMILSPYKEAVARYRAAVNKIPLGKKVQSRVRILTVDTAQGQEADVVFLDMVKNRASAHVENPKRLCVALTRARQAEVILMPAGMGSNTQNLFRIWNRCMEGWDGVAIQLPM</sequence>
<feature type="domain" description="DNA2/NAM7 helicase helicase" evidence="7">
    <location>
        <begin position="260"/>
        <end position="531"/>
    </location>
</feature>
<gene>
    <name evidence="9" type="ORF">B0T16DRAFT_501242</name>
</gene>
<evidence type="ECO:0000256" key="5">
    <source>
        <dbReference type="ARBA" id="ARBA00022840"/>
    </source>
</evidence>
<dbReference type="InterPro" id="IPR041679">
    <property type="entry name" value="DNA2/NAM7-like_C"/>
</dbReference>
<dbReference type="PANTHER" id="PTHR43788:SF8">
    <property type="entry name" value="DNA-BINDING PROTEIN SMUBP-2"/>
    <property type="match status" value="1"/>
</dbReference>
<evidence type="ECO:0000256" key="4">
    <source>
        <dbReference type="ARBA" id="ARBA00022806"/>
    </source>
</evidence>
<dbReference type="GO" id="GO:0005524">
    <property type="term" value="F:ATP binding"/>
    <property type="evidence" value="ECO:0007669"/>
    <property type="project" value="UniProtKB-KW"/>
</dbReference>
<feature type="domain" description="DNA2/NAM7 helicase-like C-terminal" evidence="8">
    <location>
        <begin position="542"/>
        <end position="763"/>
    </location>
</feature>
<dbReference type="AlphaFoldDB" id="A0AA39YRL3"/>
<organism evidence="9 10">
    <name type="scientific">Cercophora newfieldiana</name>
    <dbReference type="NCBI Taxonomy" id="92897"/>
    <lineage>
        <taxon>Eukaryota</taxon>
        <taxon>Fungi</taxon>
        <taxon>Dikarya</taxon>
        <taxon>Ascomycota</taxon>
        <taxon>Pezizomycotina</taxon>
        <taxon>Sordariomycetes</taxon>
        <taxon>Sordariomycetidae</taxon>
        <taxon>Sordariales</taxon>
        <taxon>Lasiosphaeriaceae</taxon>
        <taxon>Cercophora</taxon>
    </lineage>
</organism>
<keyword evidence="3 9" id="KW-0378">Hydrolase</keyword>
<feature type="region of interest" description="Disordered" evidence="6">
    <location>
        <begin position="662"/>
        <end position="681"/>
    </location>
</feature>
<evidence type="ECO:0000313" key="9">
    <source>
        <dbReference type="EMBL" id="KAK0656651.1"/>
    </source>
</evidence>
<evidence type="ECO:0000259" key="7">
    <source>
        <dbReference type="Pfam" id="PF13086"/>
    </source>
</evidence>
<keyword evidence="2" id="KW-0547">Nucleotide-binding</keyword>
<accession>A0AA39YRL3</accession>
<evidence type="ECO:0000313" key="10">
    <source>
        <dbReference type="Proteomes" id="UP001174936"/>
    </source>
</evidence>
<keyword evidence="4" id="KW-0347">Helicase</keyword>
<dbReference type="Gene3D" id="3.40.50.300">
    <property type="entry name" value="P-loop containing nucleotide triphosphate hydrolases"/>
    <property type="match status" value="2"/>
</dbReference>
<dbReference type="EMBL" id="JAULSV010000001">
    <property type="protein sequence ID" value="KAK0656651.1"/>
    <property type="molecule type" value="Genomic_DNA"/>
</dbReference>
<evidence type="ECO:0000256" key="3">
    <source>
        <dbReference type="ARBA" id="ARBA00022801"/>
    </source>
</evidence>
<dbReference type="Proteomes" id="UP001174936">
    <property type="component" value="Unassembled WGS sequence"/>
</dbReference>
<evidence type="ECO:0000256" key="6">
    <source>
        <dbReference type="SAM" id="MobiDB-lite"/>
    </source>
</evidence>
<proteinExistence type="inferred from homology"/>
<comment type="caution">
    <text evidence="9">The sequence shown here is derived from an EMBL/GenBank/DDBJ whole genome shotgun (WGS) entry which is preliminary data.</text>
</comment>
<dbReference type="Pfam" id="PF13086">
    <property type="entry name" value="AAA_11"/>
    <property type="match status" value="1"/>
</dbReference>
<evidence type="ECO:0000256" key="2">
    <source>
        <dbReference type="ARBA" id="ARBA00022741"/>
    </source>
</evidence>
<evidence type="ECO:0000259" key="8">
    <source>
        <dbReference type="Pfam" id="PF13087"/>
    </source>
</evidence>